<feature type="transmembrane region" description="Helical" evidence="1">
    <location>
        <begin position="79"/>
        <end position="97"/>
    </location>
</feature>
<dbReference type="InterPro" id="IPR009937">
    <property type="entry name" value="Phage_holin_3_6"/>
</dbReference>
<reference evidence="2 3" key="1">
    <citation type="submission" date="2018-01" db="EMBL/GenBank/DDBJ databases">
        <title>Genomic Encyclopedia of Type Strains, Phase III (KMG-III): the genomes of soil and plant-associated and newly described type strains.</title>
        <authorList>
            <person name="Whitman W."/>
        </authorList>
    </citation>
    <scope>NUCLEOTIDE SEQUENCE [LARGE SCALE GENOMIC DNA]</scope>
    <source>
        <strain evidence="2 3">HKI456</strain>
    </source>
</reference>
<dbReference type="Pfam" id="PF07332">
    <property type="entry name" value="Phage_holin_3_6"/>
    <property type="match status" value="1"/>
</dbReference>
<keyword evidence="1" id="KW-0812">Transmembrane</keyword>
<dbReference type="AlphaFoldDB" id="A0A2P5KBG7"/>
<sequence length="130" mass="14483">MSNDTQPPPPIQSPLRRLIGSVFSLLHTRLELIGIELAEEKERLLGVLFAGLAAMMFATMGLVTLTVLIAAAFWETYRWQALAVLTVLYVIAAFVCVQKARSGVRRAPLIFEETLAEFDKDRAIFHKPSP</sequence>
<accession>A0A2P5KBG7</accession>
<proteinExistence type="predicted"/>
<organism evidence="2 3">
    <name type="scientific">Mycetohabitans endofungorum</name>
    <dbReference type="NCBI Taxonomy" id="417203"/>
    <lineage>
        <taxon>Bacteria</taxon>
        <taxon>Pseudomonadati</taxon>
        <taxon>Pseudomonadota</taxon>
        <taxon>Betaproteobacteria</taxon>
        <taxon>Burkholderiales</taxon>
        <taxon>Burkholderiaceae</taxon>
        <taxon>Mycetohabitans</taxon>
    </lineage>
</organism>
<comment type="caution">
    <text evidence="2">The sequence shown here is derived from an EMBL/GenBank/DDBJ whole genome shotgun (WGS) entry which is preliminary data.</text>
</comment>
<keyword evidence="3" id="KW-1185">Reference proteome</keyword>
<keyword evidence="1" id="KW-1133">Transmembrane helix</keyword>
<dbReference type="EMBL" id="PRDW01000005">
    <property type="protein sequence ID" value="PPB84050.1"/>
    <property type="molecule type" value="Genomic_DNA"/>
</dbReference>
<dbReference type="Proteomes" id="UP000243096">
    <property type="component" value="Unassembled WGS sequence"/>
</dbReference>
<evidence type="ECO:0000313" key="3">
    <source>
        <dbReference type="Proteomes" id="UP000243096"/>
    </source>
</evidence>
<gene>
    <name evidence="2" type="ORF">B0O95_105237</name>
</gene>
<protein>
    <submittedName>
        <fullName evidence="2">Putative membrane protein YqjE</fullName>
    </submittedName>
</protein>
<evidence type="ECO:0000313" key="2">
    <source>
        <dbReference type="EMBL" id="PPB84050.1"/>
    </source>
</evidence>
<keyword evidence="1" id="KW-0472">Membrane</keyword>
<dbReference type="OrthoDB" id="198068at2"/>
<dbReference type="RefSeq" id="WP_104077286.1">
    <property type="nucleotide sequence ID" value="NZ_CP062178.1"/>
</dbReference>
<evidence type="ECO:0000256" key="1">
    <source>
        <dbReference type="SAM" id="Phobius"/>
    </source>
</evidence>
<feature type="transmembrane region" description="Helical" evidence="1">
    <location>
        <begin position="44"/>
        <end position="73"/>
    </location>
</feature>
<name>A0A2P5KBG7_9BURK</name>